<protein>
    <submittedName>
        <fullName evidence="1">Uncharacterized protein</fullName>
    </submittedName>
</protein>
<dbReference type="AlphaFoldDB" id="H9BWK2"/>
<reference evidence="1" key="1">
    <citation type="submission" date="2011-11" db="EMBL/GenBank/DDBJ databases">
        <title>Construction and analysis of a metagenome of deep-sea sediment.</title>
        <authorList>
            <person name="Huo Y.-Y."/>
            <person name="Cheng H."/>
            <person name="Wu M."/>
        </authorList>
    </citation>
    <scope>NUCLEOTIDE SEQUENCE</scope>
</reference>
<sequence>MIDVVDLVNLVRAASTSVDSAVESLAARNASQTLTHLTEAAGFLEGTPTMSQQVFGPASTYVAELMGEFNLAVADARSAVEQVGGRRGKVARANRGEADQQVQLLTEFGDRLRSATEVLYDIALDEPLLKALAQIEPLDHRATVATGRFRFAHRSTGYAGNDASAKVRRALDGPAAALVVVRDEATKIRTLIDDSKPDLPDPELFEKLRKGARGQLSAAIYRTQYLDVPNRAGLDAERLRALAESTLESMSTQSKTLGKLEMTMELDRPGAIAAHQQQTADIADAVLASRQADDHLSAIEARLDAAVTEPSDELLIEWSITRAKASTTAGNLREQLAAVDAGVADAMTPPTHHSWMSIANPPEQGRTHLDYLDAWQKAAYTPETADAMVGHLELTDGTSTRFVPLFRKGPFNNMDLTRTSHSLNIDDWHRGPAIAGRHSGVFAPVMVADAVTGALRSLEVSELDGLLRDRPAARGVFHEEPEAILAWSNDYRTTDVVGFPDEMDIAVRDFLGHERGRFETAL</sequence>
<name>H9BWK2_9BACT</name>
<dbReference type="EMBL" id="JQ085817">
    <property type="protein sequence ID" value="AFD03174.1"/>
    <property type="molecule type" value="Genomic_DNA"/>
</dbReference>
<evidence type="ECO:0000313" key="1">
    <source>
        <dbReference type="EMBL" id="AFD03174.1"/>
    </source>
</evidence>
<accession>H9BWK2</accession>
<organism evidence="1">
    <name type="scientific">uncultured bacterium W5-102b</name>
    <dbReference type="NCBI Taxonomy" id="1130996"/>
    <lineage>
        <taxon>Bacteria</taxon>
        <taxon>environmental samples</taxon>
    </lineage>
</organism>
<proteinExistence type="predicted"/>